<dbReference type="EMBL" id="JARBDR010000921">
    <property type="protein sequence ID" value="KAJ8299275.1"/>
    <property type="molecule type" value="Genomic_DNA"/>
</dbReference>
<organism evidence="8 9">
    <name type="scientific">Tegillarca granosa</name>
    <name type="common">Malaysian cockle</name>
    <name type="synonym">Anadara granosa</name>
    <dbReference type="NCBI Taxonomy" id="220873"/>
    <lineage>
        <taxon>Eukaryota</taxon>
        <taxon>Metazoa</taxon>
        <taxon>Spiralia</taxon>
        <taxon>Lophotrochozoa</taxon>
        <taxon>Mollusca</taxon>
        <taxon>Bivalvia</taxon>
        <taxon>Autobranchia</taxon>
        <taxon>Pteriomorphia</taxon>
        <taxon>Arcoida</taxon>
        <taxon>Arcoidea</taxon>
        <taxon>Arcidae</taxon>
        <taxon>Tegillarca</taxon>
    </lineage>
</organism>
<dbReference type="Gene3D" id="2.30.30.40">
    <property type="entry name" value="SH3 Domains"/>
    <property type="match status" value="1"/>
</dbReference>
<feature type="domain" description="SH3" evidence="6">
    <location>
        <begin position="256"/>
        <end position="280"/>
    </location>
</feature>
<sequence length="280" mass="32173">MKKIQEKLRKCQTDVEATREKYEASLNDLNSYNAKYIEDMNEVFSKCQEFEKSRIDFFKKTMYEIHQCVDLSVEPRFSSIFTTLHNTIGQIEPDHDLRWWSHNHGADMAMNWPMFEEYSPDLQNITKKEKKSSQLGSDGITITSIRHKPEHMPHDYNGQQSRSSRTSQDSNPPPANVNNHQAPQVSRQKSYDETLNPFGCEDEEDDAEDQKETTPSASQPETSTISVPVESSNPFADEPDQVDEDSTSTPRDDDETLPVTVRALYDYVKTEDDELSFKAG</sequence>
<keyword evidence="9" id="KW-1185">Reference proteome</keyword>
<feature type="coiled-coil region" evidence="4">
    <location>
        <begin position="1"/>
        <end position="35"/>
    </location>
</feature>
<dbReference type="InterPro" id="IPR036028">
    <property type="entry name" value="SH3-like_dom_sf"/>
</dbReference>
<evidence type="ECO:0000256" key="2">
    <source>
        <dbReference type="PROSITE-ProRule" id="PRU00192"/>
    </source>
</evidence>
<proteinExistence type="predicted"/>
<evidence type="ECO:0000256" key="5">
    <source>
        <dbReference type="SAM" id="MobiDB-lite"/>
    </source>
</evidence>
<dbReference type="Proteomes" id="UP001217089">
    <property type="component" value="Unassembled WGS sequence"/>
</dbReference>
<dbReference type="SUPFAM" id="SSF50044">
    <property type="entry name" value="SH3-domain"/>
    <property type="match status" value="1"/>
</dbReference>
<evidence type="ECO:0000313" key="8">
    <source>
        <dbReference type="EMBL" id="KAJ8299275.1"/>
    </source>
</evidence>
<protein>
    <recommendedName>
        <fullName evidence="10">F-BAR domain-containing protein</fullName>
    </recommendedName>
</protein>
<reference evidence="8 9" key="1">
    <citation type="submission" date="2022-12" db="EMBL/GenBank/DDBJ databases">
        <title>Chromosome-level genome of Tegillarca granosa.</title>
        <authorList>
            <person name="Kim J."/>
        </authorList>
    </citation>
    <scope>NUCLEOTIDE SEQUENCE [LARGE SCALE GENOMIC DNA]</scope>
    <source>
        <strain evidence="8">Teg-2019</strain>
        <tissue evidence="8">Adductor muscle</tissue>
    </source>
</reference>
<evidence type="ECO:0000313" key="9">
    <source>
        <dbReference type="Proteomes" id="UP001217089"/>
    </source>
</evidence>
<feature type="compositionally biased region" description="Acidic residues" evidence="5">
    <location>
        <begin position="200"/>
        <end position="209"/>
    </location>
</feature>
<accession>A0ABQ9E727</accession>
<feature type="region of interest" description="Disordered" evidence="5">
    <location>
        <begin position="144"/>
        <end position="258"/>
    </location>
</feature>
<dbReference type="PANTHER" id="PTHR23065">
    <property type="entry name" value="PROLINE-SERINE-THREONINE PHOSPHATASE INTERACTING PROTEIN 1"/>
    <property type="match status" value="1"/>
</dbReference>
<feature type="domain" description="F-BAR" evidence="7">
    <location>
        <begin position="1"/>
        <end position="96"/>
    </location>
</feature>
<feature type="compositionally biased region" description="Polar residues" evidence="5">
    <location>
        <begin position="213"/>
        <end position="234"/>
    </location>
</feature>
<evidence type="ECO:0000259" key="6">
    <source>
        <dbReference type="PROSITE" id="PS50002"/>
    </source>
</evidence>
<evidence type="ECO:0000256" key="3">
    <source>
        <dbReference type="PROSITE-ProRule" id="PRU01077"/>
    </source>
</evidence>
<gene>
    <name evidence="8" type="ORF">KUTeg_023335</name>
</gene>
<keyword evidence="3 4" id="KW-0175">Coiled coil</keyword>
<evidence type="ECO:0000259" key="7">
    <source>
        <dbReference type="PROSITE" id="PS51741"/>
    </source>
</evidence>
<feature type="compositionally biased region" description="Polar residues" evidence="5">
    <location>
        <begin position="176"/>
        <end position="188"/>
    </location>
</feature>
<dbReference type="Gene3D" id="1.20.1270.60">
    <property type="entry name" value="Arfaptin homology (AH) domain/BAR domain"/>
    <property type="match status" value="1"/>
</dbReference>
<name>A0ABQ9E727_TEGGR</name>
<keyword evidence="1 2" id="KW-0728">SH3 domain</keyword>
<evidence type="ECO:0000256" key="4">
    <source>
        <dbReference type="SAM" id="Coils"/>
    </source>
</evidence>
<evidence type="ECO:0000256" key="1">
    <source>
        <dbReference type="ARBA" id="ARBA00022443"/>
    </source>
</evidence>
<dbReference type="InterPro" id="IPR027267">
    <property type="entry name" value="AH/BAR_dom_sf"/>
</dbReference>
<evidence type="ECO:0008006" key="10">
    <source>
        <dbReference type="Google" id="ProtNLM"/>
    </source>
</evidence>
<dbReference type="InterPro" id="IPR031160">
    <property type="entry name" value="F_BAR_dom"/>
</dbReference>
<dbReference type="PANTHER" id="PTHR23065:SF11">
    <property type="entry name" value="SYNDAPIN, ISOFORM C"/>
    <property type="match status" value="1"/>
</dbReference>
<feature type="compositionally biased region" description="Low complexity" evidence="5">
    <location>
        <begin position="159"/>
        <end position="170"/>
    </location>
</feature>
<dbReference type="SUPFAM" id="SSF103657">
    <property type="entry name" value="BAR/IMD domain-like"/>
    <property type="match status" value="1"/>
</dbReference>
<comment type="caution">
    <text evidence="8">The sequence shown here is derived from an EMBL/GenBank/DDBJ whole genome shotgun (WGS) entry which is preliminary data.</text>
</comment>
<dbReference type="PROSITE" id="PS51741">
    <property type="entry name" value="F_BAR"/>
    <property type="match status" value="1"/>
</dbReference>
<dbReference type="InterPro" id="IPR001452">
    <property type="entry name" value="SH3_domain"/>
</dbReference>
<feature type="compositionally biased region" description="Acidic residues" evidence="5">
    <location>
        <begin position="237"/>
        <end position="256"/>
    </location>
</feature>
<dbReference type="PROSITE" id="PS50002">
    <property type="entry name" value="SH3"/>
    <property type="match status" value="1"/>
</dbReference>